<feature type="compositionally biased region" description="Basic residues" evidence="11">
    <location>
        <begin position="152"/>
        <end position="161"/>
    </location>
</feature>
<feature type="region of interest" description="Disordered" evidence="11">
    <location>
        <begin position="136"/>
        <end position="172"/>
    </location>
</feature>
<evidence type="ECO:0000256" key="10">
    <source>
        <dbReference type="ARBA" id="ARBA00034306"/>
    </source>
</evidence>
<name>A0A8T3D2J9_9TELE</name>
<evidence type="ECO:0000313" key="12">
    <source>
        <dbReference type="EMBL" id="KAI1890242.1"/>
    </source>
</evidence>
<evidence type="ECO:0000256" key="4">
    <source>
        <dbReference type="ARBA" id="ARBA00023006"/>
    </source>
</evidence>
<dbReference type="GO" id="GO:0005829">
    <property type="term" value="C:cytosol"/>
    <property type="evidence" value="ECO:0007669"/>
    <property type="project" value="UniProtKB-SubCell"/>
</dbReference>
<keyword evidence="9" id="KW-0968">Cytoplasmic vesicle</keyword>
<organism evidence="12 13">
    <name type="scientific">Albula goreensis</name>
    <dbReference type="NCBI Taxonomy" id="1534307"/>
    <lineage>
        <taxon>Eukaryota</taxon>
        <taxon>Metazoa</taxon>
        <taxon>Chordata</taxon>
        <taxon>Craniata</taxon>
        <taxon>Vertebrata</taxon>
        <taxon>Euteleostomi</taxon>
        <taxon>Actinopterygii</taxon>
        <taxon>Neopterygii</taxon>
        <taxon>Teleostei</taxon>
        <taxon>Albuliformes</taxon>
        <taxon>Albulidae</taxon>
        <taxon>Albula</taxon>
    </lineage>
</organism>
<gene>
    <name evidence="12" type="ORF">AGOR_G00151700</name>
</gene>
<evidence type="ECO:0000256" key="2">
    <source>
        <dbReference type="ARBA" id="ARBA00004514"/>
    </source>
</evidence>
<evidence type="ECO:0000256" key="1">
    <source>
        <dbReference type="ARBA" id="ARBA00004419"/>
    </source>
</evidence>
<comment type="caution">
    <text evidence="12">The sequence shown here is derived from an EMBL/GenBank/DDBJ whole genome shotgun (WGS) entry which is preliminary data.</text>
</comment>
<comment type="subcellular location">
    <subcellularLocation>
        <location evidence="2">Cytoplasm</location>
        <location evidence="2">Cytosol</location>
    </subcellularLocation>
    <subcellularLocation>
        <location evidence="1">Cytoplasmic vesicle</location>
        <location evidence="1">Autophagosome</location>
    </subcellularLocation>
    <subcellularLocation>
        <location evidence="10">Nucleus</location>
        <location evidence="10">Nuclear body</location>
    </subcellularLocation>
</comment>
<keyword evidence="8" id="KW-0539">Nucleus</keyword>
<dbReference type="Proteomes" id="UP000829720">
    <property type="component" value="Unassembled WGS sequence"/>
</dbReference>
<dbReference type="EMBL" id="JAERUA010000014">
    <property type="protein sequence ID" value="KAI1890242.1"/>
    <property type="molecule type" value="Genomic_DNA"/>
</dbReference>
<dbReference type="InterPro" id="IPR029431">
    <property type="entry name" value="TP53INP"/>
</dbReference>
<proteinExistence type="predicted"/>
<keyword evidence="13" id="KW-1185">Reference proteome</keyword>
<evidence type="ECO:0000256" key="5">
    <source>
        <dbReference type="ARBA" id="ARBA00023015"/>
    </source>
</evidence>
<dbReference type="GO" id="GO:0005776">
    <property type="term" value="C:autophagosome"/>
    <property type="evidence" value="ECO:0007669"/>
    <property type="project" value="UniProtKB-SubCell"/>
</dbReference>
<dbReference type="PANTHER" id="PTHR31671:SF2">
    <property type="entry name" value="TUMOR PROTEIN P53-INDUCIBLE NUCLEAR PROTEIN 2"/>
    <property type="match status" value="1"/>
</dbReference>
<evidence type="ECO:0000256" key="6">
    <source>
        <dbReference type="ARBA" id="ARBA00023159"/>
    </source>
</evidence>
<dbReference type="GO" id="GO:0045893">
    <property type="term" value="P:positive regulation of DNA-templated transcription"/>
    <property type="evidence" value="ECO:0007669"/>
    <property type="project" value="TreeGrafter"/>
</dbReference>
<dbReference type="AlphaFoldDB" id="A0A8T3D2J9"/>
<reference evidence="12" key="1">
    <citation type="submission" date="2021-01" db="EMBL/GenBank/DDBJ databases">
        <authorList>
            <person name="Zahm M."/>
            <person name="Roques C."/>
            <person name="Cabau C."/>
            <person name="Klopp C."/>
            <person name="Donnadieu C."/>
            <person name="Jouanno E."/>
            <person name="Lampietro C."/>
            <person name="Louis A."/>
            <person name="Herpin A."/>
            <person name="Echchiki A."/>
            <person name="Berthelot C."/>
            <person name="Parey E."/>
            <person name="Roest-Crollius H."/>
            <person name="Braasch I."/>
            <person name="Postlethwait J."/>
            <person name="Bobe J."/>
            <person name="Montfort J."/>
            <person name="Bouchez O."/>
            <person name="Begum T."/>
            <person name="Mejri S."/>
            <person name="Adams A."/>
            <person name="Chen W.-J."/>
            <person name="Guiguen Y."/>
        </authorList>
    </citation>
    <scope>NUCLEOTIDE SEQUENCE</scope>
    <source>
        <tissue evidence="12">Blood</tissue>
    </source>
</reference>
<protein>
    <recommendedName>
        <fullName evidence="14">Tumor protein p53-inducible nuclear protein 2</fullName>
    </recommendedName>
</protein>
<keyword evidence="7" id="KW-0804">Transcription</keyword>
<dbReference type="PANTHER" id="PTHR31671">
    <property type="entry name" value="DIABETES AND OBESITY REGULATED, ISOFORM G"/>
    <property type="match status" value="1"/>
</dbReference>
<evidence type="ECO:0000256" key="7">
    <source>
        <dbReference type="ARBA" id="ARBA00023163"/>
    </source>
</evidence>
<keyword evidence="3" id="KW-0963">Cytoplasm</keyword>
<dbReference type="Pfam" id="PF14839">
    <property type="entry name" value="DOR"/>
    <property type="match status" value="1"/>
</dbReference>
<keyword evidence="6" id="KW-0010">Activator</keyword>
<sequence>MLQRISSLLFGEPEDLPKGPKPSVQEADEEGWMLVCMPEGTTITEASSLDDVLIDLPSLAVYGSHGDQGNTEEGMASLVSLTSSVRAVKPAPPVARSGVPGKVVRVSAPKAGALTKVTQVGRVQRAQTRAEWCPLGRKRAQRQNAVRERTPRRASHAHRNYLHQPGLRTCNH</sequence>
<evidence type="ECO:0000256" key="3">
    <source>
        <dbReference type="ARBA" id="ARBA00022490"/>
    </source>
</evidence>
<evidence type="ECO:0000256" key="8">
    <source>
        <dbReference type="ARBA" id="ARBA00023242"/>
    </source>
</evidence>
<keyword evidence="5" id="KW-0805">Transcription regulation</keyword>
<dbReference type="GO" id="GO:0031410">
    <property type="term" value="C:cytoplasmic vesicle"/>
    <property type="evidence" value="ECO:0007669"/>
    <property type="project" value="UniProtKB-KW"/>
</dbReference>
<dbReference type="GO" id="GO:0016604">
    <property type="term" value="C:nuclear body"/>
    <property type="evidence" value="ECO:0007669"/>
    <property type="project" value="UniProtKB-SubCell"/>
</dbReference>
<evidence type="ECO:0008006" key="14">
    <source>
        <dbReference type="Google" id="ProtNLM"/>
    </source>
</evidence>
<dbReference type="OrthoDB" id="10041339at2759"/>
<dbReference type="GO" id="GO:0000045">
    <property type="term" value="P:autophagosome assembly"/>
    <property type="evidence" value="ECO:0007669"/>
    <property type="project" value="TreeGrafter"/>
</dbReference>
<evidence type="ECO:0000256" key="11">
    <source>
        <dbReference type="SAM" id="MobiDB-lite"/>
    </source>
</evidence>
<evidence type="ECO:0000256" key="9">
    <source>
        <dbReference type="ARBA" id="ARBA00023329"/>
    </source>
</evidence>
<accession>A0A8T3D2J9</accession>
<evidence type="ECO:0000313" key="13">
    <source>
        <dbReference type="Proteomes" id="UP000829720"/>
    </source>
</evidence>
<keyword evidence="4" id="KW-0072">Autophagy</keyword>